<feature type="transmembrane region" description="Helical" evidence="1">
    <location>
        <begin position="38"/>
        <end position="56"/>
    </location>
</feature>
<dbReference type="OrthoDB" id="9784466at2"/>
<dbReference type="NCBIfam" id="TIGR01490">
    <property type="entry name" value="HAD-SF-IB-hyp1"/>
    <property type="match status" value="1"/>
</dbReference>
<evidence type="ECO:0000313" key="2">
    <source>
        <dbReference type="EMBL" id="TWI54356.1"/>
    </source>
</evidence>
<sequence length="212" mass="23820">MSQSVTIDTVPVAFFDFDGTLTTGDTLMPFLKFVVGTPAYYTKLVLISPVLAAYFAKLLRNDIAKQIVLKHYLDGYQINDLFELGQRFSEEVISSMLRPKGMECLRWHQAQGHRCVLVSASIDVYLSAWAKQEGFLEVICTKLENDTDGYVSGKIRGKNCHGEEKLKRVNKWREGLGSIETFAYGDALADIPLLTSVDNGYILIRSGDFYKV</sequence>
<organism evidence="2 3">
    <name type="scientific">Pseudomonas duriflava</name>
    <dbReference type="NCBI Taxonomy" id="459528"/>
    <lineage>
        <taxon>Bacteria</taxon>
        <taxon>Pseudomonadati</taxon>
        <taxon>Pseudomonadota</taxon>
        <taxon>Gammaproteobacteria</taxon>
        <taxon>Pseudomonadales</taxon>
        <taxon>Pseudomonadaceae</taxon>
        <taxon>Pseudomonas</taxon>
    </lineage>
</organism>
<dbReference type="Proteomes" id="UP000316905">
    <property type="component" value="Unassembled WGS sequence"/>
</dbReference>
<dbReference type="Gene3D" id="3.40.50.1000">
    <property type="entry name" value="HAD superfamily/HAD-like"/>
    <property type="match status" value="1"/>
</dbReference>
<protein>
    <submittedName>
        <fullName evidence="2">HAD superfamily hydrolase (TIGR01490 family)</fullName>
    </submittedName>
</protein>
<dbReference type="CDD" id="cd02612">
    <property type="entry name" value="HAD_PGPPase"/>
    <property type="match status" value="1"/>
</dbReference>
<reference evidence="2 3" key="1">
    <citation type="journal article" date="2015" name="Stand. Genomic Sci.">
        <title>Genomic Encyclopedia of Bacterial and Archaeal Type Strains, Phase III: the genomes of soil and plant-associated and newly described type strains.</title>
        <authorList>
            <person name="Whitman W.B."/>
            <person name="Woyke T."/>
            <person name="Klenk H.P."/>
            <person name="Zhou Y."/>
            <person name="Lilburn T.G."/>
            <person name="Beck B.J."/>
            <person name="De Vos P."/>
            <person name="Vandamme P."/>
            <person name="Eisen J.A."/>
            <person name="Garrity G."/>
            <person name="Hugenholtz P."/>
            <person name="Kyrpides N.C."/>
        </authorList>
    </citation>
    <scope>NUCLEOTIDE SEQUENCE [LARGE SCALE GENOMIC DNA]</scope>
    <source>
        <strain evidence="2 3">CGMCC 1.6858</strain>
    </source>
</reference>
<dbReference type="Pfam" id="PF12710">
    <property type="entry name" value="HAD"/>
    <property type="match status" value="1"/>
</dbReference>
<keyword evidence="2" id="KW-0378">Hydrolase</keyword>
<keyword evidence="1" id="KW-1133">Transmembrane helix</keyword>
<dbReference type="PANTHER" id="PTHR43344">
    <property type="entry name" value="PHOSPHOSERINE PHOSPHATASE"/>
    <property type="match status" value="1"/>
</dbReference>
<accession>A0A562QE90</accession>
<dbReference type="Gene3D" id="1.20.1440.100">
    <property type="entry name" value="SG protein - dephosphorylation function"/>
    <property type="match status" value="1"/>
</dbReference>
<keyword evidence="1" id="KW-0812">Transmembrane</keyword>
<keyword evidence="3" id="KW-1185">Reference proteome</keyword>
<name>A0A562QE90_9PSED</name>
<dbReference type="EMBL" id="VLKY01000006">
    <property type="protein sequence ID" value="TWI54356.1"/>
    <property type="molecule type" value="Genomic_DNA"/>
</dbReference>
<dbReference type="NCBIfam" id="TIGR01488">
    <property type="entry name" value="HAD-SF-IB"/>
    <property type="match status" value="1"/>
</dbReference>
<dbReference type="RefSeq" id="WP_145141619.1">
    <property type="nucleotide sequence ID" value="NZ_VLKY01000006.1"/>
</dbReference>
<evidence type="ECO:0000313" key="3">
    <source>
        <dbReference type="Proteomes" id="UP000316905"/>
    </source>
</evidence>
<dbReference type="InterPro" id="IPR050582">
    <property type="entry name" value="HAD-like_SerB"/>
</dbReference>
<dbReference type="GO" id="GO:0016787">
    <property type="term" value="F:hydrolase activity"/>
    <property type="evidence" value="ECO:0007669"/>
    <property type="project" value="UniProtKB-KW"/>
</dbReference>
<gene>
    <name evidence="2" type="ORF">IQ22_02222</name>
</gene>
<dbReference type="AlphaFoldDB" id="A0A562QE90"/>
<evidence type="ECO:0000256" key="1">
    <source>
        <dbReference type="SAM" id="Phobius"/>
    </source>
</evidence>
<dbReference type="InterPro" id="IPR023214">
    <property type="entry name" value="HAD_sf"/>
</dbReference>
<dbReference type="InterPro" id="IPR006385">
    <property type="entry name" value="HAD_hydro_SerB1"/>
</dbReference>
<keyword evidence="1" id="KW-0472">Membrane</keyword>
<proteinExistence type="predicted"/>
<comment type="caution">
    <text evidence="2">The sequence shown here is derived from an EMBL/GenBank/DDBJ whole genome shotgun (WGS) entry which is preliminary data.</text>
</comment>
<dbReference type="InterPro" id="IPR036412">
    <property type="entry name" value="HAD-like_sf"/>
</dbReference>
<dbReference type="SUPFAM" id="SSF56784">
    <property type="entry name" value="HAD-like"/>
    <property type="match status" value="1"/>
</dbReference>